<dbReference type="GO" id="GO:0000981">
    <property type="term" value="F:DNA-binding transcription factor activity, RNA polymerase II-specific"/>
    <property type="evidence" value="ECO:0007669"/>
    <property type="project" value="InterPro"/>
</dbReference>
<evidence type="ECO:0000313" key="4">
    <source>
        <dbReference type="Proteomes" id="UP001303160"/>
    </source>
</evidence>
<evidence type="ECO:0008006" key="5">
    <source>
        <dbReference type="Google" id="ProtNLM"/>
    </source>
</evidence>
<reference evidence="3" key="2">
    <citation type="submission" date="2023-05" db="EMBL/GenBank/DDBJ databases">
        <authorList>
            <consortium name="Lawrence Berkeley National Laboratory"/>
            <person name="Steindorff A."/>
            <person name="Hensen N."/>
            <person name="Bonometti L."/>
            <person name="Westerberg I."/>
            <person name="Brannstrom I.O."/>
            <person name="Guillou S."/>
            <person name="Cros-Aarteil S."/>
            <person name="Calhoun S."/>
            <person name="Haridas S."/>
            <person name="Kuo A."/>
            <person name="Mondo S."/>
            <person name="Pangilinan J."/>
            <person name="Riley R."/>
            <person name="Labutti K."/>
            <person name="Andreopoulos B."/>
            <person name="Lipzen A."/>
            <person name="Chen C."/>
            <person name="Yanf M."/>
            <person name="Daum C."/>
            <person name="Ng V."/>
            <person name="Clum A."/>
            <person name="Ohm R."/>
            <person name="Martin F."/>
            <person name="Silar P."/>
            <person name="Natvig D."/>
            <person name="Lalanne C."/>
            <person name="Gautier V."/>
            <person name="Ament-Velasquez S.L."/>
            <person name="Kruys A."/>
            <person name="Hutchinson M.I."/>
            <person name="Powell A.J."/>
            <person name="Barry K."/>
            <person name="Miller A.N."/>
            <person name="Grigoriev I.V."/>
            <person name="Debuchy R."/>
            <person name="Gladieux P."/>
            <person name="Thoren M.H."/>
            <person name="Johannesson H."/>
        </authorList>
    </citation>
    <scope>NUCLEOTIDE SEQUENCE</scope>
    <source>
        <strain evidence="3">CBS 315.58</strain>
    </source>
</reference>
<gene>
    <name evidence="3" type="ORF">QBC40DRAFT_31554</name>
</gene>
<dbReference type="InterPro" id="IPR001138">
    <property type="entry name" value="Zn2Cys6_DnaBD"/>
</dbReference>
<dbReference type="CDD" id="cd00067">
    <property type="entry name" value="GAL4"/>
    <property type="match status" value="1"/>
</dbReference>
<protein>
    <recommendedName>
        <fullName evidence="5">Zn(2)-C6 fungal-type domain-containing protein</fullName>
    </recommendedName>
</protein>
<sequence>MESPHLRPTGALPNLSRCRSPIDVDIRQPKRRRQLSGIANDSTPSLPVSSFSLIPSPESDIYGGLLYHHPTFAPSLHGFGNKLDGAALPAWYSYDYKQVQQEPLFSLVVDSSTMGGGDVPPVLGEYSLESSVSFATHQPLTSLQYVDSNERWEPQADHTTPDLSRHSPAENDDNGFAQAQPIWDGATISSTHLETAFQAALPHSLQSDFTSAPNLLPPPPDATHLLLSAPREISGGEAYLSQAQPPAVYGCAAPGNIIDLTTGSCFGAYTFANANDGGLGDSSAILFEAQASEFAYVHVSKHSNGHVGIEPRASELQDIDGQILVMAETPLIGNYVNVIVKQERLEDVTEESVATVSVKPRVGVEEEQMREEGRGWDRDILRKQTSETRVMRACIRCHNQRVRCRPNTDNPNDPLAPCVTCLNVRRESKKTIHNLPCLRYKLSSVVLHRNGGLGYTNRFSHTQMGNIPQGDWTEKGHKIIEMAQGLCEVPMTLKVRAFRAIEGDKLVRHFVGKNGVRLPAYGLIDIRHHAASFQKYLAANANKGLEESVTGSDDLVKDMYAMIASQLQLPSKPSPGEKPDKKSVDQSEFLQKAVRLWFAIRHQTGSAWICGDESLGMESIDVKARYIPRMIVAQFDSIRYQTVFKSQVPQFLRMLEKILSSWDHSKGSWFTAFMVIFLFLHNVSCICKDRYRHAQENSQGQRLETRYGARNHPLTKFVEDLQHGAAVMLAYWTYFKRCDLMNCEWDAKSVSKSALQELEPYQLAFLKGMVDCLKPKLSSIPTTPEEGCWEHELYWISLMFVTEPSMTSSWKPPAVFSVASPSVGNER</sequence>
<dbReference type="EMBL" id="MU863892">
    <property type="protein sequence ID" value="KAK4203054.1"/>
    <property type="molecule type" value="Genomic_DNA"/>
</dbReference>
<dbReference type="PANTHER" id="PTHR35392:SF3">
    <property type="entry name" value="ZN(2)-C6 FUNGAL-TYPE DOMAIN-CONTAINING PROTEIN"/>
    <property type="match status" value="1"/>
</dbReference>
<proteinExistence type="predicted"/>
<keyword evidence="4" id="KW-1185">Reference proteome</keyword>
<dbReference type="AlphaFoldDB" id="A0AAN6XLS7"/>
<dbReference type="PANTHER" id="PTHR35392">
    <property type="entry name" value="ZN(II)2CYS6 TRANSCRIPTION FACTOR (EUROFUNG)-RELATED-RELATED"/>
    <property type="match status" value="1"/>
</dbReference>
<keyword evidence="1" id="KW-0539">Nucleus</keyword>
<dbReference type="InterPro" id="IPR052973">
    <property type="entry name" value="Fungal_sec-metab_reg_TF"/>
</dbReference>
<evidence type="ECO:0000256" key="2">
    <source>
        <dbReference type="SAM" id="MobiDB-lite"/>
    </source>
</evidence>
<organism evidence="3 4">
    <name type="scientific">Triangularia verruculosa</name>
    <dbReference type="NCBI Taxonomy" id="2587418"/>
    <lineage>
        <taxon>Eukaryota</taxon>
        <taxon>Fungi</taxon>
        <taxon>Dikarya</taxon>
        <taxon>Ascomycota</taxon>
        <taxon>Pezizomycotina</taxon>
        <taxon>Sordariomycetes</taxon>
        <taxon>Sordariomycetidae</taxon>
        <taxon>Sordariales</taxon>
        <taxon>Podosporaceae</taxon>
        <taxon>Triangularia</taxon>
    </lineage>
</organism>
<feature type="compositionally biased region" description="Basic and acidic residues" evidence="2">
    <location>
        <begin position="153"/>
        <end position="169"/>
    </location>
</feature>
<feature type="region of interest" description="Disordered" evidence="2">
    <location>
        <begin position="153"/>
        <end position="177"/>
    </location>
</feature>
<dbReference type="Proteomes" id="UP001303160">
    <property type="component" value="Unassembled WGS sequence"/>
</dbReference>
<evidence type="ECO:0000256" key="1">
    <source>
        <dbReference type="ARBA" id="ARBA00023242"/>
    </source>
</evidence>
<reference evidence="3" key="1">
    <citation type="journal article" date="2023" name="Mol. Phylogenet. Evol.">
        <title>Genome-scale phylogeny and comparative genomics of the fungal order Sordariales.</title>
        <authorList>
            <person name="Hensen N."/>
            <person name="Bonometti L."/>
            <person name="Westerberg I."/>
            <person name="Brannstrom I.O."/>
            <person name="Guillou S."/>
            <person name="Cros-Aarteil S."/>
            <person name="Calhoun S."/>
            <person name="Haridas S."/>
            <person name="Kuo A."/>
            <person name="Mondo S."/>
            <person name="Pangilinan J."/>
            <person name="Riley R."/>
            <person name="LaButti K."/>
            <person name="Andreopoulos B."/>
            <person name="Lipzen A."/>
            <person name="Chen C."/>
            <person name="Yan M."/>
            <person name="Daum C."/>
            <person name="Ng V."/>
            <person name="Clum A."/>
            <person name="Steindorff A."/>
            <person name="Ohm R.A."/>
            <person name="Martin F."/>
            <person name="Silar P."/>
            <person name="Natvig D.O."/>
            <person name="Lalanne C."/>
            <person name="Gautier V."/>
            <person name="Ament-Velasquez S.L."/>
            <person name="Kruys A."/>
            <person name="Hutchinson M.I."/>
            <person name="Powell A.J."/>
            <person name="Barry K."/>
            <person name="Miller A.N."/>
            <person name="Grigoriev I.V."/>
            <person name="Debuchy R."/>
            <person name="Gladieux P."/>
            <person name="Hiltunen Thoren M."/>
            <person name="Johannesson H."/>
        </authorList>
    </citation>
    <scope>NUCLEOTIDE SEQUENCE</scope>
    <source>
        <strain evidence="3">CBS 315.58</strain>
    </source>
</reference>
<comment type="caution">
    <text evidence="3">The sequence shown here is derived from an EMBL/GenBank/DDBJ whole genome shotgun (WGS) entry which is preliminary data.</text>
</comment>
<dbReference type="GO" id="GO:0008270">
    <property type="term" value="F:zinc ion binding"/>
    <property type="evidence" value="ECO:0007669"/>
    <property type="project" value="InterPro"/>
</dbReference>
<accession>A0AAN6XLS7</accession>
<name>A0AAN6XLS7_9PEZI</name>
<evidence type="ECO:0000313" key="3">
    <source>
        <dbReference type="EMBL" id="KAK4203054.1"/>
    </source>
</evidence>